<dbReference type="EMBL" id="BEZZ01009328">
    <property type="protein sequence ID" value="GCC17081.1"/>
    <property type="molecule type" value="Genomic_DNA"/>
</dbReference>
<proteinExistence type="predicted"/>
<name>A0A401RG12_CHIPU</name>
<dbReference type="AlphaFoldDB" id="A0A401RG12"/>
<evidence type="ECO:0000313" key="2">
    <source>
        <dbReference type="EMBL" id="GCC17081.1"/>
    </source>
</evidence>
<organism evidence="2 3">
    <name type="scientific">Chiloscyllium punctatum</name>
    <name type="common">Brownbanded bambooshark</name>
    <name type="synonym">Hemiscyllium punctatum</name>
    <dbReference type="NCBI Taxonomy" id="137246"/>
    <lineage>
        <taxon>Eukaryota</taxon>
        <taxon>Metazoa</taxon>
        <taxon>Chordata</taxon>
        <taxon>Craniata</taxon>
        <taxon>Vertebrata</taxon>
        <taxon>Chondrichthyes</taxon>
        <taxon>Elasmobranchii</taxon>
        <taxon>Galeomorphii</taxon>
        <taxon>Galeoidea</taxon>
        <taxon>Orectolobiformes</taxon>
        <taxon>Hemiscylliidae</taxon>
        <taxon>Chiloscyllium</taxon>
    </lineage>
</organism>
<evidence type="ECO:0000313" key="3">
    <source>
        <dbReference type="Proteomes" id="UP000287033"/>
    </source>
</evidence>
<gene>
    <name evidence="2" type="ORF">chiPu_0022608</name>
</gene>
<accession>A0A401RG12</accession>
<feature type="compositionally biased region" description="Low complexity" evidence="1">
    <location>
        <begin position="12"/>
        <end position="29"/>
    </location>
</feature>
<evidence type="ECO:0000256" key="1">
    <source>
        <dbReference type="SAM" id="MobiDB-lite"/>
    </source>
</evidence>
<reference evidence="2 3" key="1">
    <citation type="journal article" date="2018" name="Nat. Ecol. Evol.">
        <title>Shark genomes provide insights into elasmobranch evolution and the origin of vertebrates.</title>
        <authorList>
            <person name="Hara Y"/>
            <person name="Yamaguchi K"/>
            <person name="Onimaru K"/>
            <person name="Kadota M"/>
            <person name="Koyanagi M"/>
            <person name="Keeley SD"/>
            <person name="Tatsumi K"/>
            <person name="Tanaka K"/>
            <person name="Motone F"/>
            <person name="Kageyama Y"/>
            <person name="Nozu R"/>
            <person name="Adachi N"/>
            <person name="Nishimura O"/>
            <person name="Nakagawa R"/>
            <person name="Tanegashima C"/>
            <person name="Kiyatake I"/>
            <person name="Matsumoto R"/>
            <person name="Murakumo K"/>
            <person name="Nishida K"/>
            <person name="Terakita A"/>
            <person name="Kuratani S"/>
            <person name="Sato K"/>
            <person name="Hyodo S Kuraku.S."/>
        </authorList>
    </citation>
    <scope>NUCLEOTIDE SEQUENCE [LARGE SCALE GENOMIC DNA]</scope>
</reference>
<protein>
    <submittedName>
        <fullName evidence="2">Uncharacterized protein</fullName>
    </submittedName>
</protein>
<dbReference type="Proteomes" id="UP000287033">
    <property type="component" value="Unassembled WGS sequence"/>
</dbReference>
<comment type="caution">
    <text evidence="2">The sequence shown here is derived from an EMBL/GenBank/DDBJ whole genome shotgun (WGS) entry which is preliminary data.</text>
</comment>
<sequence>MLSAREMSMARSGSCCSSSSSNNNNNNNCQQQRRLRTLSPRRGQQGPEAYTGGLGTVRNSNHHNHGYNRNLDKTLLSLLLFFHR</sequence>
<feature type="region of interest" description="Disordered" evidence="1">
    <location>
        <begin position="1"/>
        <end position="68"/>
    </location>
</feature>
<keyword evidence="3" id="KW-1185">Reference proteome</keyword>